<dbReference type="NCBIfam" id="TIGR03696">
    <property type="entry name" value="Rhs_assc_core"/>
    <property type="match status" value="1"/>
</dbReference>
<dbReference type="EMBL" id="JAPDHW010000001">
    <property type="protein sequence ID" value="MCW3166945.1"/>
    <property type="molecule type" value="Genomic_DNA"/>
</dbReference>
<dbReference type="InterPro" id="IPR056823">
    <property type="entry name" value="TEN-like_YD-shell"/>
</dbReference>
<dbReference type="Pfam" id="PF25023">
    <property type="entry name" value="TEN_YD-shell"/>
    <property type="match status" value="1"/>
</dbReference>
<dbReference type="PANTHER" id="PTHR32305">
    <property type="match status" value="1"/>
</dbReference>
<feature type="domain" description="Teneurin-like YD-shell" evidence="2">
    <location>
        <begin position="4"/>
        <end position="98"/>
    </location>
</feature>
<keyword evidence="4" id="KW-1185">Reference proteome</keyword>
<reference evidence="3" key="1">
    <citation type="submission" date="2022-10" db="EMBL/GenBank/DDBJ databases">
        <title>Chryseobacterium babae sp. nov. isolated from the gut of the beetle Oryctes rhinoceros, and Chryseobacterium kimseyorum sp. nov., isolated from a stick insect rearing cage.</title>
        <authorList>
            <person name="Shelomi M."/>
            <person name="Han C.-J."/>
            <person name="Chen W.-M."/>
            <person name="Chen H.-K."/>
            <person name="Liaw S.-J."/>
            <person name="Muhle E."/>
            <person name="Clermont D."/>
        </authorList>
    </citation>
    <scope>NUCLEOTIDE SEQUENCE</scope>
    <source>
        <strain evidence="3">09-1422</strain>
    </source>
</reference>
<gene>
    <name evidence="3" type="ORF">OMO38_00255</name>
</gene>
<proteinExistence type="predicted"/>
<evidence type="ECO:0000313" key="4">
    <source>
        <dbReference type="Proteomes" id="UP001163731"/>
    </source>
</evidence>
<evidence type="ECO:0000256" key="1">
    <source>
        <dbReference type="ARBA" id="ARBA00022737"/>
    </source>
</evidence>
<dbReference type="Proteomes" id="UP001163731">
    <property type="component" value="Unassembled WGS sequence"/>
</dbReference>
<comment type="caution">
    <text evidence="3">The sequence shown here is derived from an EMBL/GenBank/DDBJ whole genome shotgun (WGS) entry which is preliminary data.</text>
</comment>
<name>A0ABT3HT23_9FLAO</name>
<dbReference type="PANTHER" id="PTHR32305:SF15">
    <property type="entry name" value="PROTEIN RHSA-RELATED"/>
    <property type="match status" value="1"/>
</dbReference>
<dbReference type="Gene3D" id="2.180.10.10">
    <property type="entry name" value="RHS repeat-associated core"/>
    <property type="match status" value="1"/>
</dbReference>
<sequence>MYERGSFVACTKIVNGESYTIISDYIGRPVQSFDKNGEIIWSTDYDIFGQLKNLKGNRNFLPFRQLGQYEDVELDSLYYNRFRYYDNESGNYISQDPMGLFSNEPNFYAFVHDSNVWVDILGLQSGGGYGPTRKANRGLGGEVNHMPANAASQAGGSGISHYKGPATMMDNADHFQTASWGNRTTANQWRSVQEDLISRGKFGKAMEMDIRDVKRKFGNKYDVGMHEMIDYAKNKGYITNAEGQRLKRQHLYR</sequence>
<protein>
    <recommendedName>
        <fullName evidence="2">Teneurin-like YD-shell domain-containing protein</fullName>
    </recommendedName>
</protein>
<evidence type="ECO:0000259" key="2">
    <source>
        <dbReference type="Pfam" id="PF25023"/>
    </source>
</evidence>
<dbReference type="InterPro" id="IPR050708">
    <property type="entry name" value="T6SS_VgrG/RHS"/>
</dbReference>
<evidence type="ECO:0000313" key="3">
    <source>
        <dbReference type="EMBL" id="MCW3166945.1"/>
    </source>
</evidence>
<accession>A0ABT3HT23</accession>
<keyword evidence="1" id="KW-0677">Repeat</keyword>
<dbReference type="InterPro" id="IPR022385">
    <property type="entry name" value="Rhs_assc_core"/>
</dbReference>
<organism evidence="3 4">
    <name type="scientific">Chryseobacterium kimseyorum</name>
    <dbReference type="NCBI Taxonomy" id="2984028"/>
    <lineage>
        <taxon>Bacteria</taxon>
        <taxon>Pseudomonadati</taxon>
        <taxon>Bacteroidota</taxon>
        <taxon>Flavobacteriia</taxon>
        <taxon>Flavobacteriales</taxon>
        <taxon>Weeksellaceae</taxon>
        <taxon>Chryseobacterium group</taxon>
        <taxon>Chryseobacterium</taxon>
    </lineage>
</organism>